<dbReference type="EMBL" id="MSFK01000015">
    <property type="protein sequence ID" value="PWY86390.1"/>
    <property type="molecule type" value="Genomic_DNA"/>
</dbReference>
<dbReference type="GeneID" id="37119826"/>
<sequence length="159" mass="16971">MTVFCIPCCLHPPFVGSVAGLVLIDTLHRITKEALPRAKDPRDQLGRGGGRFPHSLWGQCSEIIPACSSPGLCAGAWLIDSSGPSTRARSSGLHDLPAAQTVIQLMPQVDYLQADAKWTHAGRMQVPLQMHRTTHVGVQPEESLGSIVDPSSSPLGVCD</sequence>
<evidence type="ECO:0000313" key="1">
    <source>
        <dbReference type="EMBL" id="PWY86390.1"/>
    </source>
</evidence>
<evidence type="ECO:0000313" key="2">
    <source>
        <dbReference type="Proteomes" id="UP000246702"/>
    </source>
</evidence>
<dbReference type="OrthoDB" id="10440164at2759"/>
<comment type="caution">
    <text evidence="1">The sequence shown here is derived from an EMBL/GenBank/DDBJ whole genome shotgun (WGS) entry which is preliminary data.</text>
</comment>
<accession>A0A317WQ77</accession>
<reference evidence="1 2" key="1">
    <citation type="submission" date="2016-12" db="EMBL/GenBank/DDBJ databases">
        <title>The genomes of Aspergillus section Nigri reveals drivers in fungal speciation.</title>
        <authorList>
            <consortium name="DOE Joint Genome Institute"/>
            <person name="Vesth T.C."/>
            <person name="Nybo J."/>
            <person name="Theobald S."/>
            <person name="Brandl J."/>
            <person name="Frisvad J.C."/>
            <person name="Nielsen K.F."/>
            <person name="Lyhne E.K."/>
            <person name="Kogle M.E."/>
            <person name="Kuo A."/>
            <person name="Riley R."/>
            <person name="Clum A."/>
            <person name="Nolan M."/>
            <person name="Lipzen A."/>
            <person name="Salamov A."/>
            <person name="Henrissat B."/>
            <person name="Wiebenga A."/>
            <person name="De Vries R.P."/>
            <person name="Grigoriev I.V."/>
            <person name="Mortensen U.H."/>
            <person name="Andersen M.R."/>
            <person name="Baker S.E."/>
        </authorList>
    </citation>
    <scope>NUCLEOTIDE SEQUENCE [LARGE SCALE GENOMIC DNA]</scope>
    <source>
        <strain evidence="1 2">CBS 115572</strain>
    </source>
</reference>
<gene>
    <name evidence="1" type="ORF">BO94DRAFT_80801</name>
</gene>
<dbReference type="AlphaFoldDB" id="A0A317WQ77"/>
<name>A0A317WQ77_9EURO</name>
<keyword evidence="2" id="KW-1185">Reference proteome</keyword>
<protein>
    <submittedName>
        <fullName evidence="1">Uncharacterized protein</fullName>
    </submittedName>
</protein>
<proteinExistence type="predicted"/>
<dbReference type="RefSeq" id="XP_025466981.1">
    <property type="nucleotide sequence ID" value="XM_025617683.1"/>
</dbReference>
<organism evidence="1 2">
    <name type="scientific">Aspergillus sclerotioniger CBS 115572</name>
    <dbReference type="NCBI Taxonomy" id="1450535"/>
    <lineage>
        <taxon>Eukaryota</taxon>
        <taxon>Fungi</taxon>
        <taxon>Dikarya</taxon>
        <taxon>Ascomycota</taxon>
        <taxon>Pezizomycotina</taxon>
        <taxon>Eurotiomycetes</taxon>
        <taxon>Eurotiomycetidae</taxon>
        <taxon>Eurotiales</taxon>
        <taxon>Aspergillaceae</taxon>
        <taxon>Aspergillus</taxon>
        <taxon>Aspergillus subgen. Circumdati</taxon>
    </lineage>
</organism>
<dbReference type="Proteomes" id="UP000246702">
    <property type="component" value="Unassembled WGS sequence"/>
</dbReference>